<name>A0A481YLT2_9SPIR</name>
<gene>
    <name evidence="1" type="ORF">EZU67_05895</name>
</gene>
<geneLocation type="plasmid" evidence="1">
    <name>unnamed</name>
</geneLocation>
<evidence type="ECO:0000313" key="1">
    <source>
        <dbReference type="EMBL" id="QBK62669.1"/>
    </source>
</evidence>
<dbReference type="EMBL" id="CP036584">
    <property type="protein sequence ID" value="QBK62669.1"/>
    <property type="molecule type" value="Genomic_DNA"/>
</dbReference>
<keyword evidence="1" id="KW-0614">Plasmid</keyword>
<accession>A0A481YLT2</accession>
<dbReference type="AlphaFoldDB" id="A0A481YLT2"/>
<proteinExistence type="predicted"/>
<protein>
    <submittedName>
        <fullName evidence="1">Uncharacterized protein</fullName>
    </submittedName>
</protein>
<reference evidence="1" key="1">
    <citation type="submission" date="2019-03" db="EMBL/GenBank/DDBJ databases">
        <title>Whole genome sequencing of Borrelia miyamotoi strains isolated at the Russian territory.</title>
        <authorList>
            <person name="Kuleshov K.V."/>
            <person name="Platonov A.E."/>
            <person name="Goptar I.A."/>
            <person name="Shipulin G.A."/>
            <person name="Markelov M.L."/>
            <person name="Koetsveld J."/>
            <person name="Kolyasnikova N.M."/>
            <person name="Sarksyan D.S."/>
            <person name="Toporkova M.G."/>
            <person name="Hovius J.W."/>
        </authorList>
    </citation>
    <scope>NUCLEOTIDE SEQUENCE</scope>
    <source>
        <strain evidence="1">Yekat-76</strain>
        <plasmid evidence="1">unnamed</plasmid>
    </source>
</reference>
<dbReference type="RefSeq" id="WP_132998511.1">
    <property type="nucleotide sequence ID" value="NZ_CP024322.2"/>
</dbReference>
<organism evidence="1">
    <name type="scientific">Borrelia miyamotoi</name>
    <dbReference type="NCBI Taxonomy" id="47466"/>
    <lineage>
        <taxon>Bacteria</taxon>
        <taxon>Pseudomonadati</taxon>
        <taxon>Spirochaetota</taxon>
        <taxon>Spirochaetia</taxon>
        <taxon>Spirochaetales</taxon>
        <taxon>Borreliaceae</taxon>
        <taxon>Borrelia</taxon>
    </lineage>
</organism>
<sequence length="95" mass="11856">MKKKEIKFPVKKKKSLRELDMEIDAFIDQVDASVDRLDHDFKEFKKRYGEDRSFDDWMEYEDKQKRIKERNFYAKVEQLSFNFKKEIRKILREIK</sequence>